<protein>
    <recommendedName>
        <fullName evidence="4">C-JID domain-containing protein</fullName>
    </recommendedName>
</protein>
<dbReference type="InterPro" id="IPR045344">
    <property type="entry name" value="C-JID"/>
</dbReference>
<evidence type="ECO:0000313" key="6">
    <source>
        <dbReference type="Proteomes" id="UP000593564"/>
    </source>
</evidence>
<comment type="caution">
    <text evidence="5">The sequence shown here is derived from an EMBL/GenBank/DDBJ whole genome shotgun (WGS) entry which is preliminary data.</text>
</comment>
<accession>A0A7J7H2D1</accession>
<evidence type="ECO:0000256" key="1">
    <source>
        <dbReference type="ARBA" id="ARBA00022614"/>
    </source>
</evidence>
<sequence>MTRVKPKGRKWNSKETIGSYGRRRKCLNIIFLGSEIPKWFNHQNDLGIGSLVSFLLPPNWYNNRFLGFAFCAAIGLMEDTLLKIGVQVSIRKHLTRYLPYITCVMKSETVWVGYISRHFLDLDQLEMDELNEGGTEFVASFVKKYDIDITDGCMGYKYDVKSNLMHARVTKCGVRLVYYKEYDNEEAVSNTIYRYDINNINLGVFDGDSDRSSVGAGEEDATATATATSKRRRDDLSDCEPTKIEPTESSSFKVHHNSKRFKANG</sequence>
<gene>
    <name evidence="5" type="ORF">HYC85_017351</name>
</gene>
<organism evidence="5 6">
    <name type="scientific">Camellia sinensis</name>
    <name type="common">Tea plant</name>
    <name type="synonym">Thea sinensis</name>
    <dbReference type="NCBI Taxonomy" id="4442"/>
    <lineage>
        <taxon>Eukaryota</taxon>
        <taxon>Viridiplantae</taxon>
        <taxon>Streptophyta</taxon>
        <taxon>Embryophyta</taxon>
        <taxon>Tracheophyta</taxon>
        <taxon>Spermatophyta</taxon>
        <taxon>Magnoliopsida</taxon>
        <taxon>eudicotyledons</taxon>
        <taxon>Gunneridae</taxon>
        <taxon>Pentapetalae</taxon>
        <taxon>asterids</taxon>
        <taxon>Ericales</taxon>
        <taxon>Theaceae</taxon>
        <taxon>Camellia</taxon>
    </lineage>
</organism>
<proteinExistence type="predicted"/>
<dbReference type="EMBL" id="JACBKZ010000007">
    <property type="protein sequence ID" value="KAF5947123.1"/>
    <property type="molecule type" value="Genomic_DNA"/>
</dbReference>
<keyword evidence="2" id="KW-0677">Repeat</keyword>
<evidence type="ECO:0000313" key="5">
    <source>
        <dbReference type="EMBL" id="KAF5947123.1"/>
    </source>
</evidence>
<keyword evidence="1" id="KW-0433">Leucine-rich repeat</keyword>
<evidence type="ECO:0000256" key="2">
    <source>
        <dbReference type="ARBA" id="ARBA00022737"/>
    </source>
</evidence>
<keyword evidence="6" id="KW-1185">Reference proteome</keyword>
<feature type="compositionally biased region" description="Basic residues" evidence="3">
    <location>
        <begin position="253"/>
        <end position="265"/>
    </location>
</feature>
<evidence type="ECO:0000256" key="3">
    <source>
        <dbReference type="SAM" id="MobiDB-lite"/>
    </source>
</evidence>
<name>A0A7J7H2D1_CAMSI</name>
<dbReference type="Proteomes" id="UP000593564">
    <property type="component" value="Unassembled WGS sequence"/>
</dbReference>
<feature type="region of interest" description="Disordered" evidence="3">
    <location>
        <begin position="211"/>
        <end position="265"/>
    </location>
</feature>
<dbReference type="AlphaFoldDB" id="A0A7J7H2D1"/>
<dbReference type="Pfam" id="PF20160">
    <property type="entry name" value="C-JID"/>
    <property type="match status" value="1"/>
</dbReference>
<reference evidence="6" key="1">
    <citation type="journal article" date="2020" name="Nat. Commun.">
        <title>Genome assembly of wild tea tree DASZ reveals pedigree and selection history of tea varieties.</title>
        <authorList>
            <person name="Zhang W."/>
            <person name="Zhang Y."/>
            <person name="Qiu H."/>
            <person name="Guo Y."/>
            <person name="Wan H."/>
            <person name="Zhang X."/>
            <person name="Scossa F."/>
            <person name="Alseekh S."/>
            <person name="Zhang Q."/>
            <person name="Wang P."/>
            <person name="Xu L."/>
            <person name="Schmidt M.H."/>
            <person name="Jia X."/>
            <person name="Li D."/>
            <person name="Zhu A."/>
            <person name="Guo F."/>
            <person name="Chen W."/>
            <person name="Ni D."/>
            <person name="Usadel B."/>
            <person name="Fernie A.R."/>
            <person name="Wen W."/>
        </authorList>
    </citation>
    <scope>NUCLEOTIDE SEQUENCE [LARGE SCALE GENOMIC DNA]</scope>
    <source>
        <strain evidence="6">cv. G240</strain>
    </source>
</reference>
<reference evidence="5 6" key="2">
    <citation type="submission" date="2020-07" db="EMBL/GenBank/DDBJ databases">
        <title>Genome assembly of wild tea tree DASZ reveals pedigree and selection history of tea varieties.</title>
        <authorList>
            <person name="Zhang W."/>
        </authorList>
    </citation>
    <scope>NUCLEOTIDE SEQUENCE [LARGE SCALE GENOMIC DNA]</scope>
    <source>
        <strain evidence="6">cv. G240</strain>
        <tissue evidence="5">Leaf</tissue>
    </source>
</reference>
<feature type="compositionally biased region" description="Basic and acidic residues" evidence="3">
    <location>
        <begin position="232"/>
        <end position="246"/>
    </location>
</feature>
<evidence type="ECO:0000259" key="4">
    <source>
        <dbReference type="Pfam" id="PF20160"/>
    </source>
</evidence>
<feature type="domain" description="C-JID" evidence="4">
    <location>
        <begin position="32"/>
        <end position="181"/>
    </location>
</feature>